<dbReference type="GO" id="GO:0005829">
    <property type="term" value="C:cytosol"/>
    <property type="evidence" value="ECO:0007669"/>
    <property type="project" value="TreeGrafter"/>
</dbReference>
<evidence type="ECO:0000256" key="3">
    <source>
        <dbReference type="ARBA" id="ARBA00022837"/>
    </source>
</evidence>
<sequence length="188" mass="21132">MLVYTYGLKKTDTIVLNYVDTRVGPATSIADITVTEEEEPMGYVSPIVGNPSALTHWKPQTALWTDRVITVPVPYCYDREKMQGFRGTRYPNGSVTGDWGAMCIMPLVGEVKIKAKERASAFSHDTEIAKPHYYAVQLDDYNIKTEFTAAVKTAFFQFPFPESEQASLLFDVDYLSGIFRVIPETKPV</sequence>
<evidence type="ECO:0000256" key="2">
    <source>
        <dbReference type="ARBA" id="ARBA00011245"/>
    </source>
</evidence>
<dbReference type="Pfam" id="PF17678">
    <property type="entry name" value="Glyco_hydro_92N"/>
    <property type="match status" value="1"/>
</dbReference>
<comment type="cofactor">
    <cofactor evidence="1">
        <name>Ca(2+)</name>
        <dbReference type="ChEBI" id="CHEBI:29108"/>
    </cofactor>
</comment>
<dbReference type="Proteomes" id="UP000032544">
    <property type="component" value="Unassembled WGS sequence"/>
</dbReference>
<dbReference type="GO" id="GO:0000224">
    <property type="term" value="F:peptide-N4-(N-acetyl-beta-glucosaminyl)asparagine amidase activity"/>
    <property type="evidence" value="ECO:0007669"/>
    <property type="project" value="TreeGrafter"/>
</dbReference>
<evidence type="ECO:0000259" key="4">
    <source>
        <dbReference type="Pfam" id="PF17678"/>
    </source>
</evidence>
<dbReference type="GO" id="GO:0006516">
    <property type="term" value="P:glycoprotein catabolic process"/>
    <property type="evidence" value="ECO:0007669"/>
    <property type="project" value="TreeGrafter"/>
</dbReference>
<evidence type="ECO:0000313" key="5">
    <source>
        <dbReference type="EMBL" id="KJF44974.1"/>
    </source>
</evidence>
<name>A0A0D8JE08_9BACT</name>
<dbReference type="InterPro" id="IPR014718">
    <property type="entry name" value="GH-type_carb-bd"/>
</dbReference>
<dbReference type="AlphaFoldDB" id="A0A0D8JE08"/>
<gene>
    <name evidence="5" type="ORF">LH29_06025</name>
</gene>
<dbReference type="PANTHER" id="PTHR12143">
    <property type="entry name" value="PEPTIDE N-GLYCANASE PNGASE -RELATED"/>
    <property type="match status" value="1"/>
</dbReference>
<organism evidence="5 6">
    <name type="scientific">Draconibacterium sediminis</name>
    <dbReference type="NCBI Taxonomy" id="1544798"/>
    <lineage>
        <taxon>Bacteria</taxon>
        <taxon>Pseudomonadati</taxon>
        <taxon>Bacteroidota</taxon>
        <taxon>Bacteroidia</taxon>
        <taxon>Marinilabiliales</taxon>
        <taxon>Prolixibacteraceae</taxon>
        <taxon>Draconibacterium</taxon>
    </lineage>
</organism>
<comment type="caution">
    <text evidence="5">The sequence shown here is derived from an EMBL/GenBank/DDBJ whole genome shotgun (WGS) entry which is preliminary data.</text>
</comment>
<evidence type="ECO:0000256" key="1">
    <source>
        <dbReference type="ARBA" id="ARBA00001913"/>
    </source>
</evidence>
<dbReference type="PANTHER" id="PTHR12143:SF43">
    <property type="entry name" value="PUTATIVE-RELATED"/>
    <property type="match status" value="1"/>
</dbReference>
<accession>A0A0D8JE08</accession>
<comment type="subunit">
    <text evidence="2">Monomer.</text>
</comment>
<keyword evidence="3" id="KW-0106">Calcium</keyword>
<dbReference type="InterPro" id="IPR041371">
    <property type="entry name" value="GH92_N"/>
</dbReference>
<keyword evidence="6" id="KW-1185">Reference proteome</keyword>
<dbReference type="GO" id="GO:0030246">
    <property type="term" value="F:carbohydrate binding"/>
    <property type="evidence" value="ECO:0007669"/>
    <property type="project" value="InterPro"/>
</dbReference>
<dbReference type="InterPro" id="IPR050883">
    <property type="entry name" value="PNGase"/>
</dbReference>
<protein>
    <recommendedName>
        <fullName evidence="4">Glycosyl hydrolase family 92 N-terminal domain-containing protein</fullName>
    </recommendedName>
</protein>
<dbReference type="STRING" id="1544798.LH29_06025"/>
<proteinExistence type="predicted"/>
<dbReference type="EMBL" id="JRHC01000001">
    <property type="protein sequence ID" value="KJF44974.1"/>
    <property type="molecule type" value="Genomic_DNA"/>
</dbReference>
<reference evidence="5 6" key="1">
    <citation type="submission" date="2014-09" db="EMBL/GenBank/DDBJ databases">
        <title>Draft Genome Sequence of Draconibacterium sp. JN14CK-3.</title>
        <authorList>
            <person name="Dong C."/>
            <person name="Lai Q."/>
            <person name="Shao Z."/>
        </authorList>
    </citation>
    <scope>NUCLEOTIDE SEQUENCE [LARGE SCALE GENOMIC DNA]</scope>
    <source>
        <strain evidence="5 6">JN14CK-3</strain>
    </source>
</reference>
<evidence type="ECO:0000313" key="6">
    <source>
        <dbReference type="Proteomes" id="UP000032544"/>
    </source>
</evidence>
<feature type="domain" description="Glycosyl hydrolase family 92 N-terminal" evidence="4">
    <location>
        <begin position="18"/>
        <end position="174"/>
    </location>
</feature>
<dbReference type="Gene3D" id="2.70.98.10">
    <property type="match status" value="1"/>
</dbReference>